<feature type="region of interest" description="Disordered" evidence="1">
    <location>
        <begin position="71"/>
        <end position="96"/>
    </location>
</feature>
<evidence type="ECO:0000256" key="2">
    <source>
        <dbReference type="SAM" id="SignalP"/>
    </source>
</evidence>
<keyword evidence="2" id="KW-0732">Signal</keyword>
<feature type="chain" id="PRO_5034931816" description="Secreted protein" evidence="2">
    <location>
        <begin position="21"/>
        <end position="114"/>
    </location>
</feature>
<gene>
    <name evidence="3" type="ORF">OBBRIDRAFT_792921</name>
</gene>
<evidence type="ECO:0008006" key="5">
    <source>
        <dbReference type="Google" id="ProtNLM"/>
    </source>
</evidence>
<feature type="signal peptide" evidence="2">
    <location>
        <begin position="1"/>
        <end position="20"/>
    </location>
</feature>
<dbReference type="AlphaFoldDB" id="A0A8E2AX79"/>
<accession>A0A8E2AX79</accession>
<evidence type="ECO:0000313" key="4">
    <source>
        <dbReference type="Proteomes" id="UP000250043"/>
    </source>
</evidence>
<evidence type="ECO:0000313" key="3">
    <source>
        <dbReference type="EMBL" id="OCH90814.1"/>
    </source>
</evidence>
<sequence length="114" mass="11784">MLQRTALSALCAGCAPAVLAPLLCPGSFPTRSLDFPFSFTPSFSGTGTLRPSAVFALATLTTERRRASFAETGMTTPVARSPRREKRGGPSPGATVSQCVSGAYMCGVRAGIVV</sequence>
<dbReference type="EMBL" id="KV722397">
    <property type="protein sequence ID" value="OCH90814.1"/>
    <property type="molecule type" value="Genomic_DNA"/>
</dbReference>
<evidence type="ECO:0000256" key="1">
    <source>
        <dbReference type="SAM" id="MobiDB-lite"/>
    </source>
</evidence>
<keyword evidence="4" id="KW-1185">Reference proteome</keyword>
<name>A0A8E2AX79_9APHY</name>
<reference evidence="3 4" key="1">
    <citation type="submission" date="2016-07" db="EMBL/GenBank/DDBJ databases">
        <title>Draft genome of the white-rot fungus Obba rivulosa 3A-2.</title>
        <authorList>
            <consortium name="DOE Joint Genome Institute"/>
            <person name="Miettinen O."/>
            <person name="Riley R."/>
            <person name="Acob R."/>
            <person name="Barry K."/>
            <person name="Cullen D."/>
            <person name="De Vries R."/>
            <person name="Hainaut M."/>
            <person name="Hatakka A."/>
            <person name="Henrissat B."/>
            <person name="Hilden K."/>
            <person name="Kuo R."/>
            <person name="Labutti K."/>
            <person name="Lipzen A."/>
            <person name="Makela M.R."/>
            <person name="Sandor L."/>
            <person name="Spatafora J.W."/>
            <person name="Grigoriev I.V."/>
            <person name="Hibbett D.S."/>
        </authorList>
    </citation>
    <scope>NUCLEOTIDE SEQUENCE [LARGE SCALE GENOMIC DNA]</scope>
    <source>
        <strain evidence="3 4">3A-2</strain>
    </source>
</reference>
<proteinExistence type="predicted"/>
<dbReference type="Proteomes" id="UP000250043">
    <property type="component" value="Unassembled WGS sequence"/>
</dbReference>
<protein>
    <recommendedName>
        <fullName evidence="5">Secreted protein</fullName>
    </recommendedName>
</protein>
<organism evidence="3 4">
    <name type="scientific">Obba rivulosa</name>
    <dbReference type="NCBI Taxonomy" id="1052685"/>
    <lineage>
        <taxon>Eukaryota</taxon>
        <taxon>Fungi</taxon>
        <taxon>Dikarya</taxon>
        <taxon>Basidiomycota</taxon>
        <taxon>Agaricomycotina</taxon>
        <taxon>Agaricomycetes</taxon>
        <taxon>Polyporales</taxon>
        <taxon>Gelatoporiaceae</taxon>
        <taxon>Obba</taxon>
    </lineage>
</organism>